<dbReference type="InterPro" id="IPR039910">
    <property type="entry name" value="D15-like"/>
</dbReference>
<evidence type="ECO:0000256" key="5">
    <source>
        <dbReference type="ARBA" id="ARBA00023237"/>
    </source>
</evidence>
<keyword evidence="2" id="KW-0812">Transmembrane</keyword>
<proteinExistence type="predicted"/>
<keyword evidence="3" id="KW-0732">Signal</keyword>
<dbReference type="Pfam" id="PF01103">
    <property type="entry name" value="Omp85"/>
    <property type="match status" value="1"/>
</dbReference>
<keyword evidence="8" id="KW-1185">Reference proteome</keyword>
<protein>
    <submittedName>
        <fullName evidence="7">BamA/TamA family outer membrane protein</fullName>
    </submittedName>
</protein>
<keyword evidence="5" id="KW-0998">Cell outer membrane</keyword>
<dbReference type="Gene3D" id="2.40.160.50">
    <property type="entry name" value="membrane protein fhac: a member of the omp85/tpsb transporter family"/>
    <property type="match status" value="1"/>
</dbReference>
<dbReference type="AlphaFoldDB" id="A0A838Z2Q4"/>
<dbReference type="Proteomes" id="UP000539710">
    <property type="component" value="Unassembled WGS sequence"/>
</dbReference>
<evidence type="ECO:0000256" key="4">
    <source>
        <dbReference type="ARBA" id="ARBA00023136"/>
    </source>
</evidence>
<sequence length="859" mass="98543">MSRKHLGKYLQKYHIFLSSATVILFLYACSTTSKVPDGEYLLTKNNFRYEGGEVLANELPDYVNQKPNKKQLLFFPAGLWMYNLANPKYDTILNEYMTYPSDMRDQKLRDSLFTKYGHPEYVGKNLFLNRFLHNVGQPPVILDASKSESSANSIRKRLVYRGYWDAETRYTHDLDSAAKKAQVNYLINPKDATQISEYYYDIPDARIKSIYEEELAASTIQSKTILDQEKMESEVKRINDLMRSRGFYQFNGSGQEIFFMADTLTSRKNVPVTMEIHRDSVDTPYKTATIGNIDVAVVENANDFPQNTVKDSLRGIRFHMLDDQFKSSALWRAVILKNGDLYDQKNLDLTRRNFQAMNNFSLIKARDSLRRGGSTSPNDSIIDVLYLLKPLPKYELKVAADLNYSQLLNLAASPSVDLTTRNIFGGAENLNTSVSWIAGRVRNSKDLDTRVWAHEFSANANLSFPRLLLPFSYYKLIPKRYSPSTSVSLGASFQKNIGMDRVNFNTGLNYFANVNDVISHRLTIFNTQLSLTRNKDRYYEYFPRDGDVRNYIFEKYSPALYDQFIAGQISSDEFSAIILNDQGFVNSLTPEQLNSYNTFRQSLVNKDRQTQDVLISSFIYNFIYNEIGKKEFDNPFYFNGKVEVAGNLLSMIARAEAEKGITTGQQKTLFKLPLSQFVKFDVDVRKYLTFGKQTLAMRQFVGLGIPYGNSNQMPFVRSYFNGGSNDIRAWRPFGGLGPADSQLDERIRTFVMGNVKLTSSVEYRMPLTEMYEVAVFTDAGNIWSLKNTGFGDQFKFNRFLKQMGVGSGFGLRINVAYITARIDLAYKIYDPNKPEGDRWRFDKIQPLKPTLNFAFGYPF</sequence>
<evidence type="ECO:0000256" key="2">
    <source>
        <dbReference type="ARBA" id="ARBA00022692"/>
    </source>
</evidence>
<comment type="subcellular location">
    <subcellularLocation>
        <location evidence="1">Membrane</location>
    </subcellularLocation>
</comment>
<name>A0A838Z2Q4_9FLAO</name>
<dbReference type="PANTHER" id="PTHR12815">
    <property type="entry name" value="SORTING AND ASSEMBLY MACHINERY SAMM50 PROTEIN FAMILY MEMBER"/>
    <property type="match status" value="1"/>
</dbReference>
<accession>A0A838Z2Q4</accession>
<dbReference type="PROSITE" id="PS51257">
    <property type="entry name" value="PROKAR_LIPOPROTEIN"/>
    <property type="match status" value="1"/>
</dbReference>
<dbReference type="EMBL" id="JACEUX010000001">
    <property type="protein sequence ID" value="MBA5246016.1"/>
    <property type="molecule type" value="Genomic_DNA"/>
</dbReference>
<organism evidence="7 8">
    <name type="scientific">Marnyiella aurantia</name>
    <dbReference type="NCBI Taxonomy" id="2758037"/>
    <lineage>
        <taxon>Bacteria</taxon>
        <taxon>Pseudomonadati</taxon>
        <taxon>Bacteroidota</taxon>
        <taxon>Flavobacteriia</taxon>
        <taxon>Flavobacteriales</taxon>
        <taxon>Weeksellaceae</taxon>
        <taxon>Marnyiella</taxon>
    </lineage>
</organism>
<evidence type="ECO:0000259" key="6">
    <source>
        <dbReference type="Pfam" id="PF01103"/>
    </source>
</evidence>
<evidence type="ECO:0000256" key="3">
    <source>
        <dbReference type="ARBA" id="ARBA00022729"/>
    </source>
</evidence>
<dbReference type="PANTHER" id="PTHR12815:SF47">
    <property type="entry name" value="TRANSLOCATION AND ASSEMBLY MODULE SUBUNIT TAMA"/>
    <property type="match status" value="1"/>
</dbReference>
<dbReference type="GO" id="GO:0019867">
    <property type="term" value="C:outer membrane"/>
    <property type="evidence" value="ECO:0007669"/>
    <property type="project" value="InterPro"/>
</dbReference>
<dbReference type="InterPro" id="IPR000184">
    <property type="entry name" value="Bac_surfAg_D15"/>
</dbReference>
<evidence type="ECO:0000313" key="7">
    <source>
        <dbReference type="EMBL" id="MBA5246016.1"/>
    </source>
</evidence>
<feature type="domain" description="Bacterial surface antigen (D15)" evidence="6">
    <location>
        <begin position="456"/>
        <end position="841"/>
    </location>
</feature>
<dbReference type="RefSeq" id="WP_181886121.1">
    <property type="nucleotide sequence ID" value="NZ_JACEUX010000001.1"/>
</dbReference>
<comment type="caution">
    <text evidence="7">The sequence shown here is derived from an EMBL/GenBank/DDBJ whole genome shotgun (WGS) entry which is preliminary data.</text>
</comment>
<reference evidence="8" key="1">
    <citation type="submission" date="2020-07" db="EMBL/GenBank/DDBJ databases">
        <title>Flavobacterium sp. xlx-214.</title>
        <authorList>
            <person name="Yang C."/>
        </authorList>
    </citation>
    <scope>NUCLEOTIDE SEQUENCE [LARGE SCALE GENOMIC DNA]</scope>
    <source>
        <strain evidence="8">CX-624</strain>
    </source>
</reference>
<evidence type="ECO:0000256" key="1">
    <source>
        <dbReference type="ARBA" id="ARBA00004370"/>
    </source>
</evidence>
<gene>
    <name evidence="7" type="ORF">H2507_02425</name>
</gene>
<evidence type="ECO:0000313" key="8">
    <source>
        <dbReference type="Proteomes" id="UP000539710"/>
    </source>
</evidence>
<keyword evidence="4" id="KW-0472">Membrane</keyword>